<dbReference type="OrthoDB" id="9789238at2"/>
<evidence type="ECO:0000256" key="11">
    <source>
        <dbReference type="ARBA" id="ARBA00037696"/>
    </source>
</evidence>
<dbReference type="CDD" id="cd00082">
    <property type="entry name" value="HisKA"/>
    <property type="match status" value="1"/>
</dbReference>
<dbReference type="GO" id="GO:0005524">
    <property type="term" value="F:ATP binding"/>
    <property type="evidence" value="ECO:0007669"/>
    <property type="project" value="UniProtKB-KW"/>
</dbReference>
<dbReference type="SUPFAM" id="SSF55874">
    <property type="entry name" value="ATPase domain of HSP90 chaperone/DNA topoisomerase II/histidine kinase"/>
    <property type="match status" value="1"/>
</dbReference>
<evidence type="ECO:0000256" key="2">
    <source>
        <dbReference type="ARBA" id="ARBA00012438"/>
    </source>
</evidence>
<keyword evidence="10" id="KW-0535">Nitrogen fixation</keyword>
<organism evidence="16 17">
    <name type="scientific">Sulfuritalea hydrogenivorans sk43H</name>
    <dbReference type="NCBI Taxonomy" id="1223802"/>
    <lineage>
        <taxon>Bacteria</taxon>
        <taxon>Pseudomonadati</taxon>
        <taxon>Pseudomonadota</taxon>
        <taxon>Betaproteobacteria</taxon>
        <taxon>Nitrosomonadales</taxon>
        <taxon>Sterolibacteriaceae</taxon>
        <taxon>Sulfuritalea</taxon>
    </lineage>
</organism>
<dbReference type="InterPro" id="IPR000014">
    <property type="entry name" value="PAS"/>
</dbReference>
<evidence type="ECO:0000256" key="1">
    <source>
        <dbReference type="ARBA" id="ARBA00000085"/>
    </source>
</evidence>
<dbReference type="GO" id="GO:0016787">
    <property type="term" value="F:hydrolase activity"/>
    <property type="evidence" value="ECO:0007669"/>
    <property type="project" value="UniProtKB-KW"/>
</dbReference>
<evidence type="ECO:0000256" key="5">
    <source>
        <dbReference type="ARBA" id="ARBA00022741"/>
    </source>
</evidence>
<evidence type="ECO:0000256" key="12">
    <source>
        <dbReference type="ARBA" id="ARBA00039567"/>
    </source>
</evidence>
<dbReference type="RefSeq" id="WP_041096170.1">
    <property type="nucleotide sequence ID" value="NZ_AP012547.1"/>
</dbReference>
<dbReference type="SUPFAM" id="SSF55785">
    <property type="entry name" value="PYP-like sensor domain (PAS domain)"/>
    <property type="match status" value="1"/>
</dbReference>
<keyword evidence="5" id="KW-0547">Nucleotide-binding</keyword>
<feature type="domain" description="Histidine kinase" evidence="15">
    <location>
        <begin position="141"/>
        <end position="352"/>
    </location>
</feature>
<sequence length="359" mass="40012">MNANTTETFNAFSGLDLLSSAVVLIDAKLVIRHVNPAAENLFAVSSRQLLGQPLQKLVGEPPELVAALDSALKNNWSYTGHNILIKRAQNVELHVDCTVTPVETGSARLLLEVRPIDQQLKAAREEQLAQQQQANRELVRNLAHEIKNPLGGIRGSAQLLERELASEPLKEYTQVIIAEADRLQDLMQRLLSSHRVMQPALVNIHEILERVRRLIHAEYHDVTVRRDYDTSLPDITGDREQLIQAILNISRNAAQAMHGKGEIIFRTRAARQVTLAKKHHQLALELQVMDNGPGIAEEIRDKIFYPLVSGRENGSGLGLTIAQSFVQQHGGTIEVTSRPGHTCFSLILPITRKNKSKEE</sequence>
<evidence type="ECO:0000256" key="6">
    <source>
        <dbReference type="ARBA" id="ARBA00022777"/>
    </source>
</evidence>
<evidence type="ECO:0000256" key="14">
    <source>
        <dbReference type="ARBA" id="ARBA00043094"/>
    </source>
</evidence>
<keyword evidence="9" id="KW-0902">Two-component regulatory system</keyword>
<evidence type="ECO:0000256" key="7">
    <source>
        <dbReference type="ARBA" id="ARBA00022801"/>
    </source>
</evidence>
<keyword evidence="4" id="KW-0808">Transferase</keyword>
<dbReference type="Pfam" id="PF00512">
    <property type="entry name" value="HisKA"/>
    <property type="match status" value="1"/>
</dbReference>
<keyword evidence="3" id="KW-0597">Phosphoprotein</keyword>
<keyword evidence="17" id="KW-1185">Reference proteome</keyword>
<dbReference type="Pfam" id="PF02518">
    <property type="entry name" value="HATPase_c"/>
    <property type="match status" value="1"/>
</dbReference>
<evidence type="ECO:0000256" key="3">
    <source>
        <dbReference type="ARBA" id="ARBA00022553"/>
    </source>
</evidence>
<accession>W0SA71</accession>
<dbReference type="SUPFAM" id="SSF47384">
    <property type="entry name" value="Homodimeric domain of signal transducing histidine kinase"/>
    <property type="match status" value="1"/>
</dbReference>
<dbReference type="PROSITE" id="PS50109">
    <property type="entry name" value="HIS_KIN"/>
    <property type="match status" value="1"/>
</dbReference>
<dbReference type="PANTHER" id="PTHR43065:SF16">
    <property type="entry name" value="SENSORY HISTIDINE KINASE_PHOSPHATASE NTRB"/>
    <property type="match status" value="1"/>
</dbReference>
<dbReference type="STRING" id="1223802.SUTH_00051"/>
<dbReference type="PANTHER" id="PTHR43065">
    <property type="entry name" value="SENSOR HISTIDINE KINASE"/>
    <property type="match status" value="1"/>
</dbReference>
<dbReference type="HOGENOM" id="CLU_000445_114_39_4"/>
<dbReference type="Gene3D" id="1.10.287.130">
    <property type="match status" value="1"/>
</dbReference>
<evidence type="ECO:0000259" key="15">
    <source>
        <dbReference type="PROSITE" id="PS50109"/>
    </source>
</evidence>
<dbReference type="NCBIfam" id="NF008293">
    <property type="entry name" value="PRK11073.1"/>
    <property type="match status" value="1"/>
</dbReference>
<dbReference type="KEGG" id="shd:SUTH_00051"/>
<dbReference type="Pfam" id="PF00989">
    <property type="entry name" value="PAS"/>
    <property type="match status" value="1"/>
</dbReference>
<evidence type="ECO:0000256" key="9">
    <source>
        <dbReference type="ARBA" id="ARBA00023012"/>
    </source>
</evidence>
<evidence type="ECO:0000256" key="10">
    <source>
        <dbReference type="ARBA" id="ARBA00023231"/>
    </source>
</evidence>
<dbReference type="CDD" id="cd00130">
    <property type="entry name" value="PAS"/>
    <property type="match status" value="1"/>
</dbReference>
<dbReference type="Gene3D" id="3.30.450.20">
    <property type="entry name" value="PAS domain"/>
    <property type="match status" value="1"/>
</dbReference>
<dbReference type="InterPro" id="IPR003594">
    <property type="entry name" value="HATPase_dom"/>
</dbReference>
<evidence type="ECO:0000313" key="16">
    <source>
        <dbReference type="EMBL" id="BAO27871.1"/>
    </source>
</evidence>
<dbReference type="InterPro" id="IPR003661">
    <property type="entry name" value="HisK_dim/P_dom"/>
</dbReference>
<dbReference type="GO" id="GO:0000155">
    <property type="term" value="F:phosphorelay sensor kinase activity"/>
    <property type="evidence" value="ECO:0007669"/>
    <property type="project" value="InterPro"/>
</dbReference>
<dbReference type="InterPro" id="IPR005467">
    <property type="entry name" value="His_kinase_dom"/>
</dbReference>
<dbReference type="InterPro" id="IPR036890">
    <property type="entry name" value="HATPase_C_sf"/>
</dbReference>
<dbReference type="AlphaFoldDB" id="W0SA71"/>
<dbReference type="InterPro" id="IPR035965">
    <property type="entry name" value="PAS-like_dom_sf"/>
</dbReference>
<evidence type="ECO:0000256" key="13">
    <source>
        <dbReference type="ARBA" id="ARBA00042313"/>
    </source>
</evidence>
<dbReference type="Gene3D" id="3.30.565.10">
    <property type="entry name" value="Histidine kinase-like ATPase, C-terminal domain"/>
    <property type="match status" value="1"/>
</dbReference>
<reference evidence="16 17" key="1">
    <citation type="journal article" date="2014" name="Syst. Appl. Microbiol.">
        <title>Complete genomes of freshwater sulfur oxidizers Sulfuricella denitrificans skB26 and Sulfuritalea hydrogenivorans sk43H: genetic insights into the sulfur oxidation pathway of betaproteobacteria.</title>
        <authorList>
            <person name="Watanabe T."/>
            <person name="Kojima H."/>
            <person name="Fukui M."/>
        </authorList>
    </citation>
    <scope>NUCLEOTIDE SEQUENCE [LARGE SCALE GENOMIC DNA]</scope>
    <source>
        <strain evidence="16">DSM22779</strain>
    </source>
</reference>
<dbReference type="InterPro" id="IPR013767">
    <property type="entry name" value="PAS_fold"/>
</dbReference>
<evidence type="ECO:0000313" key="17">
    <source>
        <dbReference type="Proteomes" id="UP000031637"/>
    </source>
</evidence>
<comment type="function">
    <text evidence="11">Member of the two-component regulatory system NtrB/NtrC, which controls expression of the nitrogen-regulated (ntr) genes in response to nitrogen limitation. Under conditions of nitrogen limitation, NtrB autophosphorylates and transfers the phosphoryl group to NtrC. In the presence of nitrogen, acts as a phosphatase that dephosphorylates and inactivates NtrC.</text>
</comment>
<dbReference type="EC" id="2.7.13.3" evidence="2"/>
<evidence type="ECO:0000256" key="8">
    <source>
        <dbReference type="ARBA" id="ARBA00022840"/>
    </source>
</evidence>
<dbReference type="EMBL" id="AP012547">
    <property type="protein sequence ID" value="BAO27871.1"/>
    <property type="molecule type" value="Genomic_DNA"/>
</dbReference>
<name>W0SA71_9PROT</name>
<keyword evidence="6 16" id="KW-0418">Kinase</keyword>
<protein>
    <recommendedName>
        <fullName evidence="12">Sensory histidine kinase/phosphatase NtrB</fullName>
        <ecNumber evidence="2">2.7.13.3</ecNumber>
    </recommendedName>
    <alternativeName>
        <fullName evidence="13">Nitrogen regulation protein NR(II)</fullName>
    </alternativeName>
    <alternativeName>
        <fullName evidence="14">Nitrogen regulator II</fullName>
    </alternativeName>
</protein>
<dbReference type="InterPro" id="IPR004358">
    <property type="entry name" value="Sig_transdc_His_kin-like_C"/>
</dbReference>
<dbReference type="PRINTS" id="PR00344">
    <property type="entry name" value="BCTRLSENSOR"/>
</dbReference>
<dbReference type="SMART" id="SM00388">
    <property type="entry name" value="HisKA"/>
    <property type="match status" value="1"/>
</dbReference>
<dbReference type="Proteomes" id="UP000031637">
    <property type="component" value="Chromosome"/>
</dbReference>
<comment type="catalytic activity">
    <reaction evidence="1">
        <text>ATP + protein L-histidine = ADP + protein N-phospho-L-histidine.</text>
        <dbReference type="EC" id="2.7.13.3"/>
    </reaction>
</comment>
<dbReference type="InterPro" id="IPR036097">
    <property type="entry name" value="HisK_dim/P_sf"/>
</dbReference>
<proteinExistence type="predicted"/>
<keyword evidence="8" id="KW-0067">ATP-binding</keyword>
<gene>
    <name evidence="16" type="primary">ntrB</name>
    <name evidence="16" type="ORF">SUTH_00051</name>
</gene>
<dbReference type="GO" id="GO:0006355">
    <property type="term" value="P:regulation of DNA-templated transcription"/>
    <property type="evidence" value="ECO:0007669"/>
    <property type="project" value="InterPro"/>
</dbReference>
<dbReference type="SMART" id="SM00387">
    <property type="entry name" value="HATPase_c"/>
    <property type="match status" value="1"/>
</dbReference>
<evidence type="ECO:0000256" key="4">
    <source>
        <dbReference type="ARBA" id="ARBA00022679"/>
    </source>
</evidence>
<keyword evidence="7" id="KW-0378">Hydrolase</keyword>